<protein>
    <submittedName>
        <fullName evidence="2">S-layer homology domain-containing protein</fullName>
    </submittedName>
</protein>
<dbReference type="Pfam" id="PF00395">
    <property type="entry name" value="SLH"/>
    <property type="match status" value="1"/>
</dbReference>
<comment type="caution">
    <text evidence="2">The sequence shown here is derived from an EMBL/GenBank/DDBJ whole genome shotgun (WGS) entry which is preliminary data.</text>
</comment>
<reference evidence="2" key="1">
    <citation type="submission" date="2022-03" db="EMBL/GenBank/DDBJ databases">
        <title>Draft genome sequence of Aduncisulcus paluster, a free-living microaerophilic Fornicata.</title>
        <authorList>
            <person name="Yuyama I."/>
            <person name="Kume K."/>
            <person name="Tamura T."/>
            <person name="Inagaki Y."/>
            <person name="Hashimoto T."/>
        </authorList>
    </citation>
    <scope>NUCLEOTIDE SEQUENCE</scope>
    <source>
        <strain evidence="2">NY0171</strain>
    </source>
</reference>
<dbReference type="EMBL" id="BQXS01004198">
    <property type="protein sequence ID" value="GKT36582.1"/>
    <property type="molecule type" value="Genomic_DNA"/>
</dbReference>
<gene>
    <name evidence="2" type="ORF">ADUPG1_003191</name>
</gene>
<organism evidence="2 3">
    <name type="scientific">Aduncisulcus paluster</name>
    <dbReference type="NCBI Taxonomy" id="2918883"/>
    <lineage>
        <taxon>Eukaryota</taxon>
        <taxon>Metamonada</taxon>
        <taxon>Carpediemonas-like organisms</taxon>
        <taxon>Aduncisulcus</taxon>
    </lineage>
</organism>
<feature type="non-terminal residue" evidence="2">
    <location>
        <position position="83"/>
    </location>
</feature>
<keyword evidence="3" id="KW-1185">Reference proteome</keyword>
<feature type="domain" description="SLH" evidence="1">
    <location>
        <begin position="2"/>
        <end position="63"/>
    </location>
</feature>
<evidence type="ECO:0000313" key="3">
    <source>
        <dbReference type="Proteomes" id="UP001057375"/>
    </source>
</evidence>
<accession>A0ABQ5KVX8</accession>
<dbReference type="Proteomes" id="UP001057375">
    <property type="component" value="Unassembled WGS sequence"/>
</dbReference>
<name>A0ABQ5KVX8_9EUKA</name>
<dbReference type="PROSITE" id="PS51272">
    <property type="entry name" value="SLH"/>
    <property type="match status" value="1"/>
</dbReference>
<proteinExistence type="predicted"/>
<evidence type="ECO:0000259" key="1">
    <source>
        <dbReference type="PROSITE" id="PS51272"/>
    </source>
</evidence>
<sequence>MQSNKSFADVENSWAKDEINELLGKGIIDETASFDPEETITREEFTTWVARAYGLVDDEADAPFTDLPQDHDHYSELASAYNA</sequence>
<evidence type="ECO:0000313" key="2">
    <source>
        <dbReference type="EMBL" id="GKT36582.1"/>
    </source>
</evidence>
<dbReference type="InterPro" id="IPR001119">
    <property type="entry name" value="SLH_dom"/>
</dbReference>